<organism evidence="2 3">
    <name type="scientific">Nitzschia inconspicua</name>
    <dbReference type="NCBI Taxonomy" id="303405"/>
    <lineage>
        <taxon>Eukaryota</taxon>
        <taxon>Sar</taxon>
        <taxon>Stramenopiles</taxon>
        <taxon>Ochrophyta</taxon>
        <taxon>Bacillariophyta</taxon>
        <taxon>Bacillariophyceae</taxon>
        <taxon>Bacillariophycidae</taxon>
        <taxon>Bacillariales</taxon>
        <taxon>Bacillariaceae</taxon>
        <taxon>Nitzschia</taxon>
    </lineage>
</organism>
<evidence type="ECO:0000313" key="2">
    <source>
        <dbReference type="EMBL" id="KAG7348352.1"/>
    </source>
</evidence>
<feature type="chain" id="PRO_5039931592" evidence="1">
    <location>
        <begin position="27"/>
        <end position="259"/>
    </location>
</feature>
<reference evidence="2" key="1">
    <citation type="journal article" date="2021" name="Sci. Rep.">
        <title>Diploid genomic architecture of Nitzschia inconspicua, an elite biomass production diatom.</title>
        <authorList>
            <person name="Oliver A."/>
            <person name="Podell S."/>
            <person name="Pinowska A."/>
            <person name="Traller J.C."/>
            <person name="Smith S.R."/>
            <person name="McClure R."/>
            <person name="Beliaev A."/>
            <person name="Bohutskyi P."/>
            <person name="Hill E.A."/>
            <person name="Rabines A."/>
            <person name="Zheng H."/>
            <person name="Allen L.Z."/>
            <person name="Kuo A."/>
            <person name="Grigoriev I.V."/>
            <person name="Allen A.E."/>
            <person name="Hazlebeck D."/>
            <person name="Allen E.E."/>
        </authorList>
    </citation>
    <scope>NUCLEOTIDE SEQUENCE</scope>
    <source>
        <strain evidence="2">Hildebrandi</strain>
    </source>
</reference>
<keyword evidence="1" id="KW-0732">Signal</keyword>
<dbReference type="AlphaFoldDB" id="A0A9K3KRT2"/>
<name>A0A9K3KRT2_9STRA</name>
<sequence length="259" mass="28852">MPIKRRMVPLLVAQLVLLCRIKDSLSFSLGNQRFPPRRQPINQLDGNSDVDVLDKMKVTNQHATMAALTAAAILFGSVVSPVWADELGRETEAPTFSTGENVYICTKRGPLGACLKTELRTADNENDVSEKYFRQPTELVKRKDDAARMAEVTEGNVLIERLKQQTEDNREKNELLVKQRTMMNDSSASFGPFDAQVLILNEDGKGFTLLANPQAMRLKKAGFISDERKFIKQPTQEQLDNALEPEIGGGFLDRILGGS</sequence>
<proteinExistence type="predicted"/>
<dbReference type="OrthoDB" id="40602at2759"/>
<accession>A0A9K3KRT2</accession>
<comment type="caution">
    <text evidence="2">The sequence shown here is derived from an EMBL/GenBank/DDBJ whole genome shotgun (WGS) entry which is preliminary data.</text>
</comment>
<evidence type="ECO:0000256" key="1">
    <source>
        <dbReference type="SAM" id="SignalP"/>
    </source>
</evidence>
<feature type="signal peptide" evidence="1">
    <location>
        <begin position="1"/>
        <end position="26"/>
    </location>
</feature>
<reference evidence="2" key="2">
    <citation type="submission" date="2021-04" db="EMBL/GenBank/DDBJ databases">
        <authorList>
            <person name="Podell S."/>
        </authorList>
    </citation>
    <scope>NUCLEOTIDE SEQUENCE</scope>
    <source>
        <strain evidence="2">Hildebrandi</strain>
    </source>
</reference>
<keyword evidence="3" id="KW-1185">Reference proteome</keyword>
<protein>
    <submittedName>
        <fullName evidence="2">Uncharacterized protein</fullName>
    </submittedName>
</protein>
<dbReference type="Proteomes" id="UP000693970">
    <property type="component" value="Unassembled WGS sequence"/>
</dbReference>
<gene>
    <name evidence="2" type="ORF">IV203_017057</name>
</gene>
<dbReference type="EMBL" id="JAGRRH010000020">
    <property type="protein sequence ID" value="KAG7348352.1"/>
    <property type="molecule type" value="Genomic_DNA"/>
</dbReference>
<evidence type="ECO:0000313" key="3">
    <source>
        <dbReference type="Proteomes" id="UP000693970"/>
    </source>
</evidence>